<proteinExistence type="predicted"/>
<sequence length="312" mass="33793">MSSEDDSGGVSVPLPGDVTDWLEDDAGRPDESREESCRRLIRAAHAVATTDGIEPRDLEDLEDVASLQAELDAQREEFTELLEDVRRRVIQVKRETDAKAPADHDHEAYAASDALDGVAADLAALRDDHAALASTVDDGFDNVETVLEDVLAETETLDERTTTLASVLVDLRERRTDADRRERHREAADELKLAANRLGIRTADCDECDETVDLALLTAPACPHCATQITDLEKRQGFFGSDTLVTGAPPALEGAVDDGSDEERGTDVDAADEDGVETVTTDDDVTAASTAVGTDADRPETGFEFNRERSVR</sequence>
<evidence type="ECO:0000256" key="2">
    <source>
        <dbReference type="SAM" id="MobiDB-lite"/>
    </source>
</evidence>
<organism evidence="3 4">
    <name type="scientific">Natronolimnohabitans innermongolicus JCM 12255</name>
    <dbReference type="NCBI Taxonomy" id="1227499"/>
    <lineage>
        <taxon>Archaea</taxon>
        <taxon>Methanobacteriati</taxon>
        <taxon>Methanobacteriota</taxon>
        <taxon>Stenosarchaea group</taxon>
        <taxon>Halobacteria</taxon>
        <taxon>Halobacteriales</taxon>
        <taxon>Natrialbaceae</taxon>
        <taxon>Natronolimnohabitans</taxon>
    </lineage>
</organism>
<name>L9WID8_9EURY</name>
<dbReference type="AlphaFoldDB" id="L9WID8"/>
<dbReference type="RefSeq" id="WP_007261448.1">
    <property type="nucleotide sequence ID" value="NZ_AOHZ01000098.1"/>
</dbReference>
<feature type="compositionally biased region" description="Basic and acidic residues" evidence="2">
    <location>
        <begin position="25"/>
        <end position="35"/>
    </location>
</feature>
<keyword evidence="4" id="KW-1185">Reference proteome</keyword>
<feature type="coiled-coil region" evidence="1">
    <location>
        <begin position="64"/>
        <end position="95"/>
    </location>
</feature>
<dbReference type="EMBL" id="AOHZ01000098">
    <property type="protein sequence ID" value="ELY49214.1"/>
    <property type="molecule type" value="Genomic_DNA"/>
</dbReference>
<reference evidence="3 4" key="1">
    <citation type="journal article" date="2014" name="PLoS Genet.">
        <title>Phylogenetically driven sequencing of extremely halophilic archaea reveals strategies for static and dynamic osmo-response.</title>
        <authorList>
            <person name="Becker E.A."/>
            <person name="Seitzer P.M."/>
            <person name="Tritt A."/>
            <person name="Larsen D."/>
            <person name="Krusor M."/>
            <person name="Yao A.I."/>
            <person name="Wu D."/>
            <person name="Madern D."/>
            <person name="Eisen J.A."/>
            <person name="Darling A.E."/>
            <person name="Facciotti M.T."/>
        </authorList>
    </citation>
    <scope>NUCLEOTIDE SEQUENCE [LARGE SCALE GENOMIC DNA]</scope>
    <source>
        <strain evidence="3 4">JCM 12255</strain>
    </source>
</reference>
<evidence type="ECO:0000313" key="3">
    <source>
        <dbReference type="EMBL" id="ELY49214.1"/>
    </source>
</evidence>
<feature type="compositionally biased region" description="Basic and acidic residues" evidence="2">
    <location>
        <begin position="295"/>
        <end position="312"/>
    </location>
</feature>
<feature type="compositionally biased region" description="Acidic residues" evidence="2">
    <location>
        <begin position="269"/>
        <end position="285"/>
    </location>
</feature>
<dbReference type="OrthoDB" id="178000at2157"/>
<feature type="region of interest" description="Disordered" evidence="2">
    <location>
        <begin position="243"/>
        <end position="312"/>
    </location>
</feature>
<evidence type="ECO:0000313" key="4">
    <source>
        <dbReference type="Proteomes" id="UP000011602"/>
    </source>
</evidence>
<dbReference type="Proteomes" id="UP000011602">
    <property type="component" value="Unassembled WGS sequence"/>
</dbReference>
<dbReference type="STRING" id="1227499.C493_20997"/>
<protein>
    <submittedName>
        <fullName evidence="3">Uncharacterized protein</fullName>
    </submittedName>
</protein>
<keyword evidence="1" id="KW-0175">Coiled coil</keyword>
<gene>
    <name evidence="3" type="ORF">C493_20997</name>
</gene>
<comment type="caution">
    <text evidence="3">The sequence shown here is derived from an EMBL/GenBank/DDBJ whole genome shotgun (WGS) entry which is preliminary data.</text>
</comment>
<accession>L9WID8</accession>
<feature type="region of interest" description="Disordered" evidence="2">
    <location>
        <begin position="1"/>
        <end position="35"/>
    </location>
</feature>
<dbReference type="eggNOG" id="arCOG04566">
    <property type="taxonomic scope" value="Archaea"/>
</dbReference>
<dbReference type="PATRIC" id="fig|1227499.3.peg.4313"/>
<evidence type="ECO:0000256" key="1">
    <source>
        <dbReference type="SAM" id="Coils"/>
    </source>
</evidence>